<dbReference type="InterPro" id="IPR050911">
    <property type="entry name" value="DRAM/TMEM150_Autophagy_Mod"/>
</dbReference>
<dbReference type="InParanoid" id="A0A1V8T8G1"/>
<comment type="subcellular location">
    <subcellularLocation>
        <location evidence="1">Endomembrane system</location>
        <topology evidence="1">Multi-pass membrane protein</topology>
    </subcellularLocation>
</comment>
<proteinExistence type="predicted"/>
<gene>
    <name evidence="8" type="ORF">B0A48_07271</name>
</gene>
<dbReference type="PANTHER" id="PTHR21324">
    <property type="entry name" value="FASTING-INDUCIBLE INTEGRAL MEMBRANE PROTEIN TM6P1-RELATED"/>
    <property type="match status" value="1"/>
</dbReference>
<dbReference type="Proteomes" id="UP000192596">
    <property type="component" value="Unassembled WGS sequence"/>
</dbReference>
<evidence type="ECO:0000256" key="6">
    <source>
        <dbReference type="SAM" id="Phobius"/>
    </source>
</evidence>
<keyword evidence="9" id="KW-1185">Reference proteome</keyword>
<feature type="region of interest" description="Disordered" evidence="5">
    <location>
        <begin position="264"/>
        <end position="303"/>
    </location>
</feature>
<evidence type="ECO:0000256" key="3">
    <source>
        <dbReference type="ARBA" id="ARBA00022989"/>
    </source>
</evidence>
<comment type="caution">
    <text evidence="8">The sequence shown here is derived from an EMBL/GenBank/DDBJ whole genome shotgun (WGS) entry which is preliminary data.</text>
</comment>
<protein>
    <recommendedName>
        <fullName evidence="7">CWH43-like N-terminal domain-containing protein</fullName>
    </recommendedName>
</protein>
<feature type="transmembrane region" description="Helical" evidence="6">
    <location>
        <begin position="56"/>
        <end position="78"/>
    </location>
</feature>
<dbReference type="GO" id="GO:0012505">
    <property type="term" value="C:endomembrane system"/>
    <property type="evidence" value="ECO:0007669"/>
    <property type="project" value="UniProtKB-SubCell"/>
</dbReference>
<feature type="transmembrane region" description="Helical" evidence="6">
    <location>
        <begin position="200"/>
        <end position="223"/>
    </location>
</feature>
<dbReference type="FunCoup" id="A0A1V8T8G1">
    <property type="interactions" value="91"/>
</dbReference>
<evidence type="ECO:0000313" key="9">
    <source>
        <dbReference type="Proteomes" id="UP000192596"/>
    </source>
</evidence>
<evidence type="ECO:0000256" key="4">
    <source>
        <dbReference type="ARBA" id="ARBA00023136"/>
    </source>
</evidence>
<name>A0A1V8T8G1_9PEZI</name>
<keyword evidence="2 6" id="KW-0812">Transmembrane</keyword>
<evidence type="ECO:0000256" key="1">
    <source>
        <dbReference type="ARBA" id="ARBA00004127"/>
    </source>
</evidence>
<sequence length="303" mass="34035">MFGLSYWFLPAFAGCCWLGTLLGLLINWVATGRPQYAWTGAGQTVPYISDIAASKWGYPLFIAGSATTVVVFNISFVAERWLRHNARLAKNYRTSEKILSGFAIAFAIIGGIALILLTVFDTRRHHNIHITCLFIFIAGYIISAVFICAEYQRLGVLYREHRILRSSFWLKLAFIFIELALAIAFGVLQRGRVGRALNPSAYVEWIISLIYIFYVWSFVIDFLPATQTRHREDRFGLPGPLRAREEEGEMRMQEQQGGNNLGGPVYTGGAWNERDSQGSQVPIHGQAGYRGTAGEQVPPSRNF</sequence>
<evidence type="ECO:0000256" key="2">
    <source>
        <dbReference type="ARBA" id="ARBA00022692"/>
    </source>
</evidence>
<dbReference type="InterPro" id="IPR019402">
    <property type="entry name" value="CWH43_N"/>
</dbReference>
<dbReference type="STRING" id="1507870.A0A1V8T8G1"/>
<dbReference type="GO" id="GO:0005886">
    <property type="term" value="C:plasma membrane"/>
    <property type="evidence" value="ECO:0007669"/>
    <property type="project" value="TreeGrafter"/>
</dbReference>
<feature type="transmembrane region" description="Helical" evidence="6">
    <location>
        <begin position="168"/>
        <end position="188"/>
    </location>
</feature>
<dbReference type="EMBL" id="NAJO01000014">
    <property type="protein sequence ID" value="OQO07574.1"/>
    <property type="molecule type" value="Genomic_DNA"/>
</dbReference>
<feature type="transmembrane region" description="Helical" evidence="6">
    <location>
        <begin position="126"/>
        <end position="147"/>
    </location>
</feature>
<feature type="domain" description="CWH43-like N-terminal" evidence="7">
    <location>
        <begin position="6"/>
        <end position="223"/>
    </location>
</feature>
<feature type="transmembrane region" description="Helical" evidence="6">
    <location>
        <begin position="98"/>
        <end position="120"/>
    </location>
</feature>
<evidence type="ECO:0000259" key="7">
    <source>
        <dbReference type="Pfam" id="PF10277"/>
    </source>
</evidence>
<accession>A0A1V8T8G1</accession>
<evidence type="ECO:0000256" key="5">
    <source>
        <dbReference type="SAM" id="MobiDB-lite"/>
    </source>
</evidence>
<dbReference type="PANTHER" id="PTHR21324:SF2">
    <property type="entry name" value="EG:22E5.9 PROTEIN"/>
    <property type="match status" value="1"/>
</dbReference>
<keyword evidence="4 6" id="KW-0472">Membrane</keyword>
<dbReference type="OrthoDB" id="10032492at2759"/>
<evidence type="ECO:0000313" key="8">
    <source>
        <dbReference type="EMBL" id="OQO07574.1"/>
    </source>
</evidence>
<dbReference type="Pfam" id="PF10277">
    <property type="entry name" value="Frag1"/>
    <property type="match status" value="1"/>
</dbReference>
<organism evidence="8 9">
    <name type="scientific">Cryoendolithus antarcticus</name>
    <dbReference type="NCBI Taxonomy" id="1507870"/>
    <lineage>
        <taxon>Eukaryota</taxon>
        <taxon>Fungi</taxon>
        <taxon>Dikarya</taxon>
        <taxon>Ascomycota</taxon>
        <taxon>Pezizomycotina</taxon>
        <taxon>Dothideomycetes</taxon>
        <taxon>Dothideomycetidae</taxon>
        <taxon>Cladosporiales</taxon>
        <taxon>Cladosporiaceae</taxon>
        <taxon>Cryoendolithus</taxon>
    </lineage>
</organism>
<reference evidence="9" key="1">
    <citation type="submission" date="2017-03" db="EMBL/GenBank/DDBJ databases">
        <title>Genomes of endolithic fungi from Antarctica.</title>
        <authorList>
            <person name="Coleine C."/>
            <person name="Masonjones S."/>
            <person name="Stajich J.E."/>
        </authorList>
    </citation>
    <scope>NUCLEOTIDE SEQUENCE [LARGE SCALE GENOMIC DNA]</scope>
    <source>
        <strain evidence="9">CCFEE 5527</strain>
    </source>
</reference>
<keyword evidence="3 6" id="KW-1133">Transmembrane helix</keyword>
<feature type="transmembrane region" description="Helical" evidence="6">
    <location>
        <begin position="7"/>
        <end position="30"/>
    </location>
</feature>
<dbReference type="AlphaFoldDB" id="A0A1V8T8G1"/>